<comment type="caution">
    <text evidence="2">The sequence shown here is derived from an EMBL/GenBank/DDBJ whole genome shotgun (WGS) entry which is preliminary data.</text>
</comment>
<keyword evidence="2" id="KW-0808">Transferase</keyword>
<dbReference type="InterPro" id="IPR016064">
    <property type="entry name" value="NAD/diacylglycerol_kinase_sf"/>
</dbReference>
<proteinExistence type="predicted"/>
<dbReference type="EMBL" id="JBHLTL010000006">
    <property type="protein sequence ID" value="MFC0589839.1"/>
    <property type="molecule type" value="Genomic_DNA"/>
</dbReference>
<keyword evidence="2" id="KW-0418">Kinase</keyword>
<name>A0ABV6PJU0_9SPHN</name>
<dbReference type="SUPFAM" id="SSF111331">
    <property type="entry name" value="NAD kinase/diacylglycerol kinase-like"/>
    <property type="match status" value="1"/>
</dbReference>
<feature type="domain" description="DAGKc" evidence="1">
    <location>
        <begin position="3"/>
        <end position="131"/>
    </location>
</feature>
<gene>
    <name evidence="2" type="ORF">ACFFF7_10475</name>
</gene>
<protein>
    <submittedName>
        <fullName evidence="2">Diacylglycerol/lipid kinase family protein</fullName>
        <ecNumber evidence="2">2.7.1.-</ecNumber>
    </submittedName>
</protein>
<dbReference type="Gene3D" id="3.40.50.10330">
    <property type="entry name" value="Probable inorganic polyphosphate/atp-NAD kinase, domain 1"/>
    <property type="match status" value="1"/>
</dbReference>
<evidence type="ECO:0000313" key="2">
    <source>
        <dbReference type="EMBL" id="MFC0589839.1"/>
    </source>
</evidence>
<evidence type="ECO:0000259" key="1">
    <source>
        <dbReference type="PROSITE" id="PS50146"/>
    </source>
</evidence>
<sequence length="284" mass="29425">MARKNAPLWLVVNPASGSNDDAARNALVEALAQAGFAPDRVIDITTNPDLAQQALTRAGVATLAVFTGDGTLGSVVCGAEGWDGQILVLPGGTTNLCARALHGEDCTADGIIAALASGTLVRQRRNAVSWSGGKAICELLAGPGATWSDVREEMREGNIVATAQTALGAARETAGGALVRLRDPELGKADGYGGVRLVPEPNGIVVDGYGADGIADYLKQGLALLRRNFREGPHDELGSHRAVHCETVDGAPMDLMIDGERKTGRPRETFSLAPLAVDLLASGQ</sequence>
<dbReference type="EC" id="2.7.1.-" evidence="2"/>
<dbReference type="InterPro" id="IPR001206">
    <property type="entry name" value="Diacylglycerol_kinase_cat_dom"/>
</dbReference>
<dbReference type="InterPro" id="IPR017438">
    <property type="entry name" value="ATP-NAD_kinase_N"/>
</dbReference>
<dbReference type="GO" id="GO:0016301">
    <property type="term" value="F:kinase activity"/>
    <property type="evidence" value="ECO:0007669"/>
    <property type="project" value="UniProtKB-KW"/>
</dbReference>
<dbReference type="RefSeq" id="WP_379481300.1">
    <property type="nucleotide sequence ID" value="NZ_JBHLTL010000006.1"/>
</dbReference>
<dbReference type="PROSITE" id="PS50146">
    <property type="entry name" value="DAGK"/>
    <property type="match status" value="1"/>
</dbReference>
<accession>A0ABV6PJU0</accession>
<evidence type="ECO:0000313" key="3">
    <source>
        <dbReference type="Proteomes" id="UP001589943"/>
    </source>
</evidence>
<dbReference type="Pfam" id="PF00781">
    <property type="entry name" value="DAGK_cat"/>
    <property type="match status" value="1"/>
</dbReference>
<organism evidence="2 3">
    <name type="scientific">Novosphingobium aquiterrae</name>
    <dbReference type="NCBI Taxonomy" id="624388"/>
    <lineage>
        <taxon>Bacteria</taxon>
        <taxon>Pseudomonadati</taxon>
        <taxon>Pseudomonadota</taxon>
        <taxon>Alphaproteobacteria</taxon>
        <taxon>Sphingomonadales</taxon>
        <taxon>Sphingomonadaceae</taxon>
        <taxon>Novosphingobium</taxon>
    </lineage>
</organism>
<keyword evidence="3" id="KW-1185">Reference proteome</keyword>
<reference evidence="2 3" key="1">
    <citation type="submission" date="2024-09" db="EMBL/GenBank/DDBJ databases">
        <authorList>
            <person name="Sun Q."/>
            <person name="Mori K."/>
        </authorList>
    </citation>
    <scope>NUCLEOTIDE SEQUENCE [LARGE SCALE GENOMIC DNA]</scope>
    <source>
        <strain evidence="2 3">NCAIM B.02537</strain>
    </source>
</reference>
<dbReference type="Proteomes" id="UP001589943">
    <property type="component" value="Unassembled WGS sequence"/>
</dbReference>
<dbReference type="SMART" id="SM00046">
    <property type="entry name" value="DAGKc"/>
    <property type="match status" value="1"/>
</dbReference>